<dbReference type="Pfam" id="PF13755">
    <property type="entry name" value="Sensor_TM1"/>
    <property type="match status" value="1"/>
</dbReference>
<dbReference type="SUPFAM" id="SSF55874">
    <property type="entry name" value="ATPase domain of HSP90 chaperone/DNA topoisomerase II/histidine kinase"/>
    <property type="match status" value="1"/>
</dbReference>
<evidence type="ECO:0000256" key="1">
    <source>
        <dbReference type="ARBA" id="ARBA00000085"/>
    </source>
</evidence>
<sequence length="605" mass="66425">MLDRTQPDPSLNHEDALELLERERVAEVNTGETGWRRPLGWLRRAGQFFFALSFSSLTRRIVSLNLAGLVALVASILYLSQFRAGLIDARAQSLLVQAEIIAGAIAASATVETNTITIDPDRLLDLKPGESYGAPDESSGLDFPINPERVAPVLRRLISPTKTRARIYGGDGGMILDSRSLYGRGDVMRFELPPPSTEKPGFVERATISIRTWLNRGDLPLYRELGPENGKGYQEIVQALDGVKSSMVRVNDRGEVIVSVAVPVQRFRAVHGALMLSTQGDDIDQMVTAERLAILKVGGVASAVMIVLSLLLASTIAGPVRRLADGAERVRRRIQTRVEIPDFTRRRDEIGHLSGALRDMTNALYSRIEAIEMFAADVAHELKNPLTSLRSAVETLPLARNDTSRARLLEVIEHDVKRLDRLISDISDASRLDAELQRQDMAPVDMRRLLTTLTSVANETRLGHDVAVEARFEGRGATDTFSVPGHDSRLGQVISNLLSNAQSFSTPGGKVRVTCRRVRSEIEIVVDDDGPGIGEDALERIFERFYTDRPHQGFGQNSGLGLSISKQIIEAHNGRIWAENRHGPADADGKPTVAGARFVVRLPAL</sequence>
<dbReference type="PRINTS" id="PR00344">
    <property type="entry name" value="BCTRLSENSOR"/>
</dbReference>
<dbReference type="Proteomes" id="UP000050863">
    <property type="component" value="Unassembled WGS sequence"/>
</dbReference>
<evidence type="ECO:0000256" key="7">
    <source>
        <dbReference type="ARBA" id="ARBA00022777"/>
    </source>
</evidence>
<dbReference type="AlphaFoldDB" id="A0A0R3KLF0"/>
<dbReference type="SUPFAM" id="SSF47384">
    <property type="entry name" value="Homodimeric domain of signal transducing histidine kinase"/>
    <property type="match status" value="1"/>
</dbReference>
<dbReference type="PROSITE" id="PS50885">
    <property type="entry name" value="HAMP"/>
    <property type="match status" value="1"/>
</dbReference>
<evidence type="ECO:0000313" key="14">
    <source>
        <dbReference type="EMBL" id="KRQ96560.1"/>
    </source>
</evidence>
<keyword evidence="5" id="KW-0808">Transferase</keyword>
<dbReference type="InterPro" id="IPR005467">
    <property type="entry name" value="His_kinase_dom"/>
</dbReference>
<dbReference type="InterPro" id="IPR036890">
    <property type="entry name" value="HATPase_C_sf"/>
</dbReference>
<dbReference type="GO" id="GO:0016020">
    <property type="term" value="C:membrane"/>
    <property type="evidence" value="ECO:0007669"/>
    <property type="project" value="UniProtKB-SubCell"/>
</dbReference>
<dbReference type="InterPro" id="IPR003594">
    <property type="entry name" value="HATPase_dom"/>
</dbReference>
<gene>
    <name evidence="14" type="ORF">CQ12_08860</name>
</gene>
<evidence type="ECO:0000259" key="12">
    <source>
        <dbReference type="PROSITE" id="PS50109"/>
    </source>
</evidence>
<dbReference type="InterPro" id="IPR003661">
    <property type="entry name" value="HisK_dim/P_dom"/>
</dbReference>
<organism evidence="14 15">
    <name type="scientific">Bradyrhizobium jicamae</name>
    <dbReference type="NCBI Taxonomy" id="280332"/>
    <lineage>
        <taxon>Bacteria</taxon>
        <taxon>Pseudomonadati</taxon>
        <taxon>Pseudomonadota</taxon>
        <taxon>Alphaproteobacteria</taxon>
        <taxon>Hyphomicrobiales</taxon>
        <taxon>Nitrobacteraceae</taxon>
        <taxon>Bradyrhizobium</taxon>
    </lineage>
</organism>
<dbReference type="EMBL" id="LLXZ01000197">
    <property type="protein sequence ID" value="KRQ96560.1"/>
    <property type="molecule type" value="Genomic_DNA"/>
</dbReference>
<dbReference type="InterPro" id="IPR036097">
    <property type="entry name" value="HisK_dim/P_sf"/>
</dbReference>
<dbReference type="EC" id="2.7.13.3" evidence="3"/>
<evidence type="ECO:0000256" key="6">
    <source>
        <dbReference type="ARBA" id="ARBA00022692"/>
    </source>
</evidence>
<comment type="subcellular location">
    <subcellularLocation>
        <location evidence="2">Membrane</location>
    </subcellularLocation>
</comment>
<keyword evidence="10 11" id="KW-0472">Membrane</keyword>
<evidence type="ECO:0000256" key="10">
    <source>
        <dbReference type="ARBA" id="ARBA00023136"/>
    </source>
</evidence>
<feature type="domain" description="HAMP" evidence="13">
    <location>
        <begin position="314"/>
        <end position="369"/>
    </location>
</feature>
<dbReference type="Gene3D" id="3.30.565.10">
    <property type="entry name" value="Histidine kinase-like ATPase, C-terminal domain"/>
    <property type="match status" value="1"/>
</dbReference>
<keyword evidence="4" id="KW-0597">Phosphoprotein</keyword>
<dbReference type="InterPro" id="IPR003660">
    <property type="entry name" value="HAMP_dom"/>
</dbReference>
<keyword evidence="15" id="KW-1185">Reference proteome</keyword>
<name>A0A0R3KLF0_9BRAD</name>
<dbReference type="STRING" id="280332.CQ12_08860"/>
<dbReference type="CDD" id="cd06225">
    <property type="entry name" value="HAMP"/>
    <property type="match status" value="1"/>
</dbReference>
<dbReference type="OrthoDB" id="9805942at2"/>
<dbReference type="RefSeq" id="WP_057839664.1">
    <property type="nucleotide sequence ID" value="NZ_LLXZ01000197.1"/>
</dbReference>
<dbReference type="GO" id="GO:0000155">
    <property type="term" value="F:phosphorelay sensor kinase activity"/>
    <property type="evidence" value="ECO:0007669"/>
    <property type="project" value="InterPro"/>
</dbReference>
<evidence type="ECO:0000256" key="2">
    <source>
        <dbReference type="ARBA" id="ARBA00004370"/>
    </source>
</evidence>
<feature type="domain" description="Histidine kinase" evidence="12">
    <location>
        <begin position="377"/>
        <end position="605"/>
    </location>
</feature>
<comment type="caution">
    <text evidence="14">The sequence shown here is derived from an EMBL/GenBank/DDBJ whole genome shotgun (WGS) entry which is preliminary data.</text>
</comment>
<dbReference type="PANTHER" id="PTHR45436:SF5">
    <property type="entry name" value="SENSOR HISTIDINE KINASE TRCS"/>
    <property type="match status" value="1"/>
</dbReference>
<evidence type="ECO:0000256" key="4">
    <source>
        <dbReference type="ARBA" id="ARBA00022553"/>
    </source>
</evidence>
<dbReference type="InterPro" id="IPR050428">
    <property type="entry name" value="TCS_sensor_his_kinase"/>
</dbReference>
<dbReference type="Gene3D" id="1.10.287.130">
    <property type="match status" value="1"/>
</dbReference>
<dbReference type="InterPro" id="IPR025919">
    <property type="entry name" value="Stimulus_sens_dom"/>
</dbReference>
<evidence type="ECO:0000256" key="3">
    <source>
        <dbReference type="ARBA" id="ARBA00012438"/>
    </source>
</evidence>
<evidence type="ECO:0000313" key="15">
    <source>
        <dbReference type="Proteomes" id="UP000050863"/>
    </source>
</evidence>
<dbReference type="Pfam" id="PF00512">
    <property type="entry name" value="HisKA"/>
    <property type="match status" value="1"/>
</dbReference>
<comment type="catalytic activity">
    <reaction evidence="1">
        <text>ATP + protein L-histidine = ADP + protein N-phospho-L-histidine.</text>
        <dbReference type="EC" id="2.7.13.3"/>
    </reaction>
</comment>
<dbReference type="InterPro" id="IPR025908">
    <property type="entry name" value="Sensor_TM1"/>
</dbReference>
<evidence type="ECO:0000256" key="9">
    <source>
        <dbReference type="ARBA" id="ARBA00023012"/>
    </source>
</evidence>
<accession>A0A0R3KLF0</accession>
<dbReference type="CDD" id="cd00082">
    <property type="entry name" value="HisKA"/>
    <property type="match status" value="1"/>
</dbReference>
<dbReference type="Pfam" id="PF00672">
    <property type="entry name" value="HAMP"/>
    <property type="match status" value="1"/>
</dbReference>
<reference evidence="14 15" key="1">
    <citation type="submission" date="2014-03" db="EMBL/GenBank/DDBJ databases">
        <title>Bradyrhizobium valentinum sp. nov., isolated from effective nodules of Lupinus mariae-josephae, a lupine endemic of basic-lime soils in Eastern Spain.</title>
        <authorList>
            <person name="Duran D."/>
            <person name="Rey L."/>
            <person name="Navarro A."/>
            <person name="Busquets A."/>
            <person name="Imperial J."/>
            <person name="Ruiz-Argueso T."/>
        </authorList>
    </citation>
    <scope>NUCLEOTIDE SEQUENCE [LARGE SCALE GENOMIC DNA]</scope>
    <source>
        <strain evidence="14 15">PAC68</strain>
    </source>
</reference>
<protein>
    <recommendedName>
        <fullName evidence="3">histidine kinase</fullName>
        <ecNumber evidence="3">2.7.13.3</ecNumber>
    </recommendedName>
</protein>
<dbReference type="PANTHER" id="PTHR45436">
    <property type="entry name" value="SENSOR HISTIDINE KINASE YKOH"/>
    <property type="match status" value="1"/>
</dbReference>
<keyword evidence="8 11" id="KW-1133">Transmembrane helix</keyword>
<dbReference type="SMART" id="SM00387">
    <property type="entry name" value="HATPase_c"/>
    <property type="match status" value="1"/>
</dbReference>
<evidence type="ECO:0000256" key="8">
    <source>
        <dbReference type="ARBA" id="ARBA00022989"/>
    </source>
</evidence>
<dbReference type="Pfam" id="PF13756">
    <property type="entry name" value="Stimulus_sens_1"/>
    <property type="match status" value="1"/>
</dbReference>
<dbReference type="SMART" id="SM00304">
    <property type="entry name" value="HAMP"/>
    <property type="match status" value="1"/>
</dbReference>
<feature type="transmembrane region" description="Helical" evidence="11">
    <location>
        <begin position="61"/>
        <end position="80"/>
    </location>
</feature>
<dbReference type="SMART" id="SM00388">
    <property type="entry name" value="HisKA"/>
    <property type="match status" value="1"/>
</dbReference>
<feature type="transmembrane region" description="Helical" evidence="11">
    <location>
        <begin position="293"/>
        <end position="313"/>
    </location>
</feature>
<dbReference type="Pfam" id="PF02518">
    <property type="entry name" value="HATPase_c"/>
    <property type="match status" value="1"/>
</dbReference>
<proteinExistence type="predicted"/>
<keyword evidence="9" id="KW-0902">Two-component regulatory system</keyword>
<dbReference type="InterPro" id="IPR004358">
    <property type="entry name" value="Sig_transdc_His_kin-like_C"/>
</dbReference>
<evidence type="ECO:0000256" key="5">
    <source>
        <dbReference type="ARBA" id="ARBA00022679"/>
    </source>
</evidence>
<keyword evidence="6 11" id="KW-0812">Transmembrane</keyword>
<keyword evidence="7 14" id="KW-0418">Kinase</keyword>
<evidence type="ECO:0000256" key="11">
    <source>
        <dbReference type="SAM" id="Phobius"/>
    </source>
</evidence>
<dbReference type="PROSITE" id="PS50109">
    <property type="entry name" value="HIS_KIN"/>
    <property type="match status" value="1"/>
</dbReference>
<evidence type="ECO:0000259" key="13">
    <source>
        <dbReference type="PROSITE" id="PS50885"/>
    </source>
</evidence>
<dbReference type="Gene3D" id="6.10.340.10">
    <property type="match status" value="1"/>
</dbReference>